<dbReference type="InterPro" id="IPR036291">
    <property type="entry name" value="NAD(P)-bd_dom_sf"/>
</dbReference>
<feature type="region of interest" description="Disordered" evidence="3">
    <location>
        <begin position="460"/>
        <end position="490"/>
    </location>
</feature>
<keyword evidence="2" id="KW-0560">Oxidoreductase</keyword>
<dbReference type="InterPro" id="IPR002225">
    <property type="entry name" value="3Beta_OHSteriod_DH/Estase"/>
</dbReference>
<evidence type="ECO:0000259" key="4">
    <source>
        <dbReference type="Pfam" id="PF01073"/>
    </source>
</evidence>
<dbReference type="PANTHER" id="PTHR43245:SF51">
    <property type="entry name" value="SHORT CHAIN DEHYDROGENASE_REDUCTASE FAMILY 42E, MEMBER 2"/>
    <property type="match status" value="1"/>
</dbReference>
<dbReference type="PANTHER" id="PTHR43245">
    <property type="entry name" value="BIFUNCTIONAL POLYMYXIN RESISTANCE PROTEIN ARNA"/>
    <property type="match status" value="1"/>
</dbReference>
<name>A0A165BM72_EXIGL</name>
<evidence type="ECO:0000256" key="3">
    <source>
        <dbReference type="SAM" id="MobiDB-lite"/>
    </source>
</evidence>
<dbReference type="Proteomes" id="UP000077266">
    <property type="component" value="Unassembled WGS sequence"/>
</dbReference>
<dbReference type="InterPro" id="IPR050177">
    <property type="entry name" value="Lipid_A_modif_metabolic_enz"/>
</dbReference>
<dbReference type="AlphaFoldDB" id="A0A165BM72"/>
<keyword evidence="6" id="KW-1185">Reference proteome</keyword>
<protein>
    <submittedName>
        <fullName evidence="5">NAD(P)-binding protein</fullName>
    </submittedName>
</protein>
<evidence type="ECO:0000313" key="5">
    <source>
        <dbReference type="EMBL" id="KZV80891.1"/>
    </source>
</evidence>
<dbReference type="Pfam" id="PF01073">
    <property type="entry name" value="3Beta_HSD"/>
    <property type="match status" value="1"/>
</dbReference>
<evidence type="ECO:0000313" key="6">
    <source>
        <dbReference type="Proteomes" id="UP000077266"/>
    </source>
</evidence>
<gene>
    <name evidence="5" type="ORF">EXIGLDRAFT_732114</name>
</gene>
<evidence type="ECO:0000256" key="1">
    <source>
        <dbReference type="ARBA" id="ARBA00009219"/>
    </source>
</evidence>
<proteinExistence type="inferred from homology"/>
<dbReference type="EMBL" id="KV426437">
    <property type="protein sequence ID" value="KZV80891.1"/>
    <property type="molecule type" value="Genomic_DNA"/>
</dbReference>
<comment type="similarity">
    <text evidence="1">Belongs to the 3-beta-HSD family.</text>
</comment>
<evidence type="ECO:0000256" key="2">
    <source>
        <dbReference type="ARBA" id="ARBA00023002"/>
    </source>
</evidence>
<reference evidence="5 6" key="1">
    <citation type="journal article" date="2016" name="Mol. Biol. Evol.">
        <title>Comparative Genomics of Early-Diverging Mushroom-Forming Fungi Provides Insights into the Origins of Lignocellulose Decay Capabilities.</title>
        <authorList>
            <person name="Nagy L.G."/>
            <person name="Riley R."/>
            <person name="Tritt A."/>
            <person name="Adam C."/>
            <person name="Daum C."/>
            <person name="Floudas D."/>
            <person name="Sun H."/>
            <person name="Yadav J.S."/>
            <person name="Pangilinan J."/>
            <person name="Larsson K.H."/>
            <person name="Matsuura K."/>
            <person name="Barry K."/>
            <person name="Labutti K."/>
            <person name="Kuo R."/>
            <person name="Ohm R.A."/>
            <person name="Bhattacharya S.S."/>
            <person name="Shirouzu T."/>
            <person name="Yoshinaga Y."/>
            <person name="Martin F.M."/>
            <person name="Grigoriev I.V."/>
            <person name="Hibbett D.S."/>
        </authorList>
    </citation>
    <scope>NUCLEOTIDE SEQUENCE [LARGE SCALE GENOMIC DNA]</scope>
    <source>
        <strain evidence="5 6">HHB12029</strain>
    </source>
</reference>
<feature type="domain" description="3-beta hydroxysteroid dehydrogenase/isomerase" evidence="4">
    <location>
        <begin position="74"/>
        <end position="357"/>
    </location>
</feature>
<dbReference type="InParanoid" id="A0A165BM72"/>
<dbReference type="OrthoDB" id="10058185at2759"/>
<dbReference type="SUPFAM" id="SSF51735">
    <property type="entry name" value="NAD(P)-binding Rossmann-fold domains"/>
    <property type="match status" value="1"/>
</dbReference>
<accession>A0A165BM72</accession>
<dbReference type="GO" id="GO:0006694">
    <property type="term" value="P:steroid biosynthetic process"/>
    <property type="evidence" value="ECO:0007669"/>
    <property type="project" value="InterPro"/>
</dbReference>
<dbReference type="STRING" id="1314781.A0A165BM72"/>
<dbReference type="Gene3D" id="3.40.50.720">
    <property type="entry name" value="NAD(P)-binding Rossmann-like Domain"/>
    <property type="match status" value="1"/>
</dbReference>
<sequence length="499" mass="54096">MAYVYIAAAATVVLGGVLYLQHVGRAIAYVPPEALAASPKRFTDDEILETVRQLQAKPIDVRPCLGPRTGRRYIVVGGSGFVGQWMVLHLLARGEDALRIRILDLRAPSRKEFVSADGVAHRVEFIQTDITDPASVQAAFNAPWLEGATALQHGLTVFHAASLLRYIERAEFLLPPVTAINVRGTENVIAAARAAGATVLVYTSSGSVGVRAASLWVAPWQSKPANYFQQLDDRDLNFPTRHTDFFANYAVTKAQAEKLVKDANAQGGLHTASVRPSNGVYGSGGDSLADAYLYRETNPTWIEQIIQNSIYGENCSIAHLQAESALLSHPDKVGGNAYYITDPNPPIAYGDMYRVLSLLSGGRVTFPPVPAGFLLAFAHVIEFFHLLRARVMALGIHLPPIPGELVLLQPSTFALTTLHLVFDDSRARKSPEEGGIGYRAPFTTMQGLCWTALLHEERRKSGDTKREINTGMGGSHIAPRPARADTTTQIPLVAETAAA</sequence>
<dbReference type="GO" id="GO:0016616">
    <property type="term" value="F:oxidoreductase activity, acting on the CH-OH group of donors, NAD or NADP as acceptor"/>
    <property type="evidence" value="ECO:0007669"/>
    <property type="project" value="InterPro"/>
</dbReference>
<organism evidence="5 6">
    <name type="scientific">Exidia glandulosa HHB12029</name>
    <dbReference type="NCBI Taxonomy" id="1314781"/>
    <lineage>
        <taxon>Eukaryota</taxon>
        <taxon>Fungi</taxon>
        <taxon>Dikarya</taxon>
        <taxon>Basidiomycota</taxon>
        <taxon>Agaricomycotina</taxon>
        <taxon>Agaricomycetes</taxon>
        <taxon>Auriculariales</taxon>
        <taxon>Exidiaceae</taxon>
        <taxon>Exidia</taxon>
    </lineage>
</organism>